<keyword evidence="1" id="KW-1133">Transmembrane helix</keyword>
<accession>A0A8H4PIQ8</accession>
<feature type="transmembrane region" description="Helical" evidence="1">
    <location>
        <begin position="180"/>
        <end position="198"/>
    </location>
</feature>
<protein>
    <submittedName>
        <fullName evidence="2">Uncharacterized protein</fullName>
    </submittedName>
</protein>
<keyword evidence="1" id="KW-0812">Transmembrane</keyword>
<sequence>MSSLALPLRPLLRLLCPPPSFFSLSHATISIMPPTTPTPPAADDVVDFATLVDKALAAPSFPEPRGDASRAAADYLGADAAGIELQPIASPGTSPLRRLSRLSLARIRRQQAQKRQPQRVVSLETQAQVRKGENPLFKIASEMTPVSLGAVGANLCALVFQPTPEHREELGGRWRLGHGLIHSSTVLCLMAAVFCLVVRERAARVRQGGHSN</sequence>
<organism evidence="2 3">
    <name type="scientific">Ophiocordyceps sinensis</name>
    <dbReference type="NCBI Taxonomy" id="72228"/>
    <lineage>
        <taxon>Eukaryota</taxon>
        <taxon>Fungi</taxon>
        <taxon>Dikarya</taxon>
        <taxon>Ascomycota</taxon>
        <taxon>Pezizomycotina</taxon>
        <taxon>Sordariomycetes</taxon>
        <taxon>Hypocreomycetidae</taxon>
        <taxon>Hypocreales</taxon>
        <taxon>Ophiocordycipitaceae</taxon>
        <taxon>Ophiocordyceps</taxon>
    </lineage>
</organism>
<reference evidence="2 3" key="1">
    <citation type="journal article" date="2020" name="Genome Biol. Evol.">
        <title>A new high-quality draft genome assembly of the Chinese cordyceps Ophiocordyceps sinensis.</title>
        <authorList>
            <person name="Shu R."/>
            <person name="Zhang J."/>
            <person name="Meng Q."/>
            <person name="Zhang H."/>
            <person name="Zhou G."/>
            <person name="Li M."/>
            <person name="Wu P."/>
            <person name="Zhao Y."/>
            <person name="Chen C."/>
            <person name="Qin Q."/>
        </authorList>
    </citation>
    <scope>NUCLEOTIDE SEQUENCE [LARGE SCALE GENOMIC DNA]</scope>
    <source>
        <strain evidence="2 3">IOZ07</strain>
    </source>
</reference>
<comment type="caution">
    <text evidence="2">The sequence shown here is derived from an EMBL/GenBank/DDBJ whole genome shotgun (WGS) entry which is preliminary data.</text>
</comment>
<evidence type="ECO:0000313" key="3">
    <source>
        <dbReference type="Proteomes" id="UP000557566"/>
    </source>
</evidence>
<keyword evidence="1" id="KW-0472">Membrane</keyword>
<dbReference type="EMBL" id="JAAVMX010000011">
    <property type="protein sequence ID" value="KAF4504173.1"/>
    <property type="molecule type" value="Genomic_DNA"/>
</dbReference>
<name>A0A8H4PIQ8_9HYPO</name>
<dbReference type="Proteomes" id="UP000557566">
    <property type="component" value="Unassembled WGS sequence"/>
</dbReference>
<proteinExistence type="predicted"/>
<gene>
    <name evidence="2" type="ORF">G6O67_008360</name>
</gene>
<evidence type="ECO:0000313" key="2">
    <source>
        <dbReference type="EMBL" id="KAF4504173.1"/>
    </source>
</evidence>
<dbReference type="AlphaFoldDB" id="A0A8H4PIQ8"/>
<evidence type="ECO:0000256" key="1">
    <source>
        <dbReference type="SAM" id="Phobius"/>
    </source>
</evidence>
<keyword evidence="3" id="KW-1185">Reference proteome</keyword>